<dbReference type="EMBL" id="KZ678132">
    <property type="protein sequence ID" value="PSN69770.1"/>
    <property type="molecule type" value="Genomic_DNA"/>
</dbReference>
<feature type="transmembrane region" description="Helical" evidence="5">
    <location>
        <begin position="366"/>
        <end position="391"/>
    </location>
</feature>
<keyword evidence="4 5" id="KW-0472">Membrane</keyword>
<evidence type="ECO:0000256" key="4">
    <source>
        <dbReference type="ARBA" id="ARBA00023136"/>
    </source>
</evidence>
<keyword evidence="2 5" id="KW-0812">Transmembrane</keyword>
<dbReference type="PANTHER" id="PTHR23501">
    <property type="entry name" value="MAJOR FACILITATOR SUPERFAMILY"/>
    <property type="match status" value="1"/>
</dbReference>
<comment type="subcellular location">
    <subcellularLocation>
        <location evidence="1">Membrane</location>
        <topology evidence="1">Multi-pass membrane protein</topology>
    </subcellularLocation>
</comment>
<feature type="transmembrane region" description="Helical" evidence="5">
    <location>
        <begin position="310"/>
        <end position="327"/>
    </location>
</feature>
<dbReference type="InterPro" id="IPR011701">
    <property type="entry name" value="MFS"/>
</dbReference>
<evidence type="ECO:0000313" key="7">
    <source>
        <dbReference type="EMBL" id="PSN69770.1"/>
    </source>
</evidence>
<dbReference type="Gene3D" id="1.20.1720.10">
    <property type="entry name" value="Multidrug resistance protein D"/>
    <property type="match status" value="1"/>
</dbReference>
<feature type="transmembrane region" description="Helical" evidence="5">
    <location>
        <begin position="233"/>
        <end position="252"/>
    </location>
</feature>
<feature type="transmembrane region" description="Helical" evidence="5">
    <location>
        <begin position="334"/>
        <end position="354"/>
    </location>
</feature>
<dbReference type="InterPro" id="IPR036259">
    <property type="entry name" value="MFS_trans_sf"/>
</dbReference>
<feature type="transmembrane region" description="Helical" evidence="5">
    <location>
        <begin position="34"/>
        <end position="54"/>
    </location>
</feature>
<dbReference type="InterPro" id="IPR005829">
    <property type="entry name" value="Sugar_transporter_CS"/>
</dbReference>
<accession>A0A2T2NWI9</accession>
<feature type="transmembrane region" description="Helical" evidence="5">
    <location>
        <begin position="127"/>
        <end position="147"/>
    </location>
</feature>
<sequence>MASLAMALFLTNLEIPIVTTSLVAITNDFGRFDSVGWVISSYLFGYVGFLVIIAKLSDIFGRKLMLFLSLFIFIIFSAACGASQSLDQLIILRSFQGIRGAGCFAVACAMLTELVPSSMLAAYTAKLSLVYAISLLIGPIIGGAISSDSTWRWAFLLNIPAGVPFLACLFFAIPANFPYHGQHDRPRRTLKTLFGKQNWAKVDSTGVTLLLLATLALTIGFEEAGGQFRWKSGYVISLLTISGILWICLFLWERYVTNHSGGMEPNRAMIGLMLNSAFLDGPWFVSIFQLPQKFQVVHGSSDLRAGIQTMPFTFAAPLGSIFGSILAGKLKVPAVLVIMVSGAFQTIGFVLIASLSQSSYVSAREYGFQIIAGFGCGINITMLILAVPVIVEFRDKAVGMGAISQLRPMGGVIVLAIATSVFKSYTRPRLAEFFASNSSSGSLIFTADSISQFDAQDQDRIRDILAHGYDLQMYVVCAFAPAQIPMALLVWRKEQVRV</sequence>
<dbReference type="Pfam" id="PF07690">
    <property type="entry name" value="MFS_1"/>
    <property type="match status" value="1"/>
</dbReference>
<evidence type="ECO:0000256" key="2">
    <source>
        <dbReference type="ARBA" id="ARBA00022692"/>
    </source>
</evidence>
<keyword evidence="8" id="KW-1185">Reference proteome</keyword>
<dbReference type="AlphaFoldDB" id="A0A2T2NWI9"/>
<dbReference type="Proteomes" id="UP000240883">
    <property type="component" value="Unassembled WGS sequence"/>
</dbReference>
<evidence type="ECO:0000256" key="3">
    <source>
        <dbReference type="ARBA" id="ARBA00022989"/>
    </source>
</evidence>
<feature type="transmembrane region" description="Helical" evidence="5">
    <location>
        <begin position="272"/>
        <end position="290"/>
    </location>
</feature>
<dbReference type="PROSITE" id="PS00216">
    <property type="entry name" value="SUGAR_TRANSPORT_1"/>
    <property type="match status" value="1"/>
</dbReference>
<dbReference type="PANTHER" id="PTHR23501:SF43">
    <property type="entry name" value="MULTIDRUG TRANSPORTER, PUTATIVE (AFU_ORTHOLOGUE AFUA_6G03040)-RELATED"/>
    <property type="match status" value="1"/>
</dbReference>
<feature type="transmembrane region" description="Helical" evidence="5">
    <location>
        <begin position="471"/>
        <end position="491"/>
    </location>
</feature>
<feature type="domain" description="Major facilitator superfamily (MFS) profile" evidence="6">
    <location>
        <begin position="1"/>
        <end position="454"/>
    </location>
</feature>
<keyword evidence="3 5" id="KW-1133">Transmembrane helix</keyword>
<dbReference type="InterPro" id="IPR020846">
    <property type="entry name" value="MFS_dom"/>
</dbReference>
<dbReference type="GO" id="GO:0022857">
    <property type="term" value="F:transmembrane transporter activity"/>
    <property type="evidence" value="ECO:0007669"/>
    <property type="project" value="InterPro"/>
</dbReference>
<dbReference type="OrthoDB" id="440553at2759"/>
<dbReference type="PROSITE" id="PS50850">
    <property type="entry name" value="MFS"/>
    <property type="match status" value="1"/>
</dbReference>
<evidence type="ECO:0000256" key="5">
    <source>
        <dbReference type="SAM" id="Phobius"/>
    </source>
</evidence>
<evidence type="ECO:0000259" key="6">
    <source>
        <dbReference type="PROSITE" id="PS50850"/>
    </source>
</evidence>
<feature type="transmembrane region" description="Helical" evidence="5">
    <location>
        <begin position="153"/>
        <end position="177"/>
    </location>
</feature>
<feature type="transmembrane region" description="Helical" evidence="5">
    <location>
        <begin position="198"/>
        <end position="221"/>
    </location>
</feature>
<evidence type="ECO:0000313" key="8">
    <source>
        <dbReference type="Proteomes" id="UP000240883"/>
    </source>
</evidence>
<name>A0A2T2NWI9_CORCC</name>
<protein>
    <submittedName>
        <fullName evidence="7">MFS general substrate transporter</fullName>
    </submittedName>
</protein>
<feature type="transmembrane region" description="Helical" evidence="5">
    <location>
        <begin position="98"/>
        <end position="115"/>
    </location>
</feature>
<reference evidence="7 8" key="1">
    <citation type="journal article" date="2018" name="Front. Microbiol.">
        <title>Genome-Wide Analysis of Corynespora cassiicola Leaf Fall Disease Putative Effectors.</title>
        <authorList>
            <person name="Lopez D."/>
            <person name="Ribeiro S."/>
            <person name="Label P."/>
            <person name="Fumanal B."/>
            <person name="Venisse J.S."/>
            <person name="Kohler A."/>
            <person name="de Oliveira R.R."/>
            <person name="Labutti K."/>
            <person name="Lipzen A."/>
            <person name="Lail K."/>
            <person name="Bauer D."/>
            <person name="Ohm R.A."/>
            <person name="Barry K.W."/>
            <person name="Spatafora J."/>
            <person name="Grigoriev I.V."/>
            <person name="Martin F.M."/>
            <person name="Pujade-Renaud V."/>
        </authorList>
    </citation>
    <scope>NUCLEOTIDE SEQUENCE [LARGE SCALE GENOMIC DNA]</scope>
    <source>
        <strain evidence="7 8">Philippines</strain>
    </source>
</reference>
<dbReference type="GO" id="GO:0005886">
    <property type="term" value="C:plasma membrane"/>
    <property type="evidence" value="ECO:0007669"/>
    <property type="project" value="TreeGrafter"/>
</dbReference>
<organism evidence="7 8">
    <name type="scientific">Corynespora cassiicola Philippines</name>
    <dbReference type="NCBI Taxonomy" id="1448308"/>
    <lineage>
        <taxon>Eukaryota</taxon>
        <taxon>Fungi</taxon>
        <taxon>Dikarya</taxon>
        <taxon>Ascomycota</taxon>
        <taxon>Pezizomycotina</taxon>
        <taxon>Dothideomycetes</taxon>
        <taxon>Pleosporomycetidae</taxon>
        <taxon>Pleosporales</taxon>
        <taxon>Corynesporascaceae</taxon>
        <taxon>Corynespora</taxon>
    </lineage>
</organism>
<proteinExistence type="predicted"/>
<evidence type="ECO:0000256" key="1">
    <source>
        <dbReference type="ARBA" id="ARBA00004141"/>
    </source>
</evidence>
<feature type="transmembrane region" description="Helical" evidence="5">
    <location>
        <begin position="403"/>
        <end position="422"/>
    </location>
</feature>
<feature type="transmembrane region" description="Helical" evidence="5">
    <location>
        <begin position="66"/>
        <end position="86"/>
    </location>
</feature>
<dbReference type="SUPFAM" id="SSF103473">
    <property type="entry name" value="MFS general substrate transporter"/>
    <property type="match status" value="1"/>
</dbReference>
<gene>
    <name evidence="7" type="ORF">BS50DRAFT_608537</name>
</gene>